<dbReference type="PROSITE" id="PS50090">
    <property type="entry name" value="MYB_LIKE"/>
    <property type="match status" value="1"/>
</dbReference>
<feature type="compositionally biased region" description="Basic and acidic residues" evidence="1">
    <location>
        <begin position="33"/>
        <end position="52"/>
    </location>
</feature>
<feature type="compositionally biased region" description="Basic and acidic residues" evidence="1">
    <location>
        <begin position="367"/>
        <end position="376"/>
    </location>
</feature>
<proteinExistence type="predicted"/>
<dbReference type="InterPro" id="IPR001005">
    <property type="entry name" value="SANT/Myb"/>
</dbReference>
<feature type="compositionally biased region" description="Low complexity" evidence="1">
    <location>
        <begin position="382"/>
        <end position="413"/>
    </location>
</feature>
<feature type="compositionally biased region" description="Basic and acidic residues" evidence="1">
    <location>
        <begin position="1"/>
        <end position="22"/>
    </location>
</feature>
<feature type="compositionally biased region" description="Acidic residues" evidence="1">
    <location>
        <begin position="98"/>
        <end position="111"/>
    </location>
</feature>
<feature type="region of interest" description="Disordered" evidence="1">
    <location>
        <begin position="366"/>
        <end position="421"/>
    </location>
</feature>
<evidence type="ECO:0000313" key="3">
    <source>
        <dbReference type="EMBL" id="ODQ46954.1"/>
    </source>
</evidence>
<dbReference type="GeneID" id="30180033"/>
<name>A0A1E3NLE6_9ASCO</name>
<dbReference type="AlphaFoldDB" id="A0A1E3NLE6"/>
<feature type="compositionally biased region" description="Polar residues" evidence="1">
    <location>
        <begin position="114"/>
        <end position="124"/>
    </location>
</feature>
<dbReference type="Pfam" id="PF13921">
    <property type="entry name" value="Myb_DNA-bind_6"/>
    <property type="match status" value="1"/>
</dbReference>
<feature type="region of interest" description="Disordered" evidence="1">
    <location>
        <begin position="1"/>
        <end position="124"/>
    </location>
</feature>
<feature type="domain" description="Myb-like" evidence="2">
    <location>
        <begin position="210"/>
        <end position="272"/>
    </location>
</feature>
<dbReference type="Proteomes" id="UP000094455">
    <property type="component" value="Unassembled WGS sequence"/>
</dbReference>
<evidence type="ECO:0000259" key="2">
    <source>
        <dbReference type="PROSITE" id="PS50090"/>
    </source>
</evidence>
<dbReference type="EMBL" id="KV454003">
    <property type="protein sequence ID" value="ODQ46954.1"/>
    <property type="molecule type" value="Genomic_DNA"/>
</dbReference>
<evidence type="ECO:0000313" key="4">
    <source>
        <dbReference type="Proteomes" id="UP000094455"/>
    </source>
</evidence>
<dbReference type="STRING" id="763406.A0A1E3NLE6"/>
<evidence type="ECO:0000256" key="1">
    <source>
        <dbReference type="SAM" id="MobiDB-lite"/>
    </source>
</evidence>
<reference evidence="3 4" key="1">
    <citation type="journal article" date="2016" name="Proc. Natl. Acad. Sci. U.S.A.">
        <title>Comparative genomics of biotechnologically important yeasts.</title>
        <authorList>
            <person name="Riley R."/>
            <person name="Haridas S."/>
            <person name="Wolfe K.H."/>
            <person name="Lopes M.R."/>
            <person name="Hittinger C.T."/>
            <person name="Goeker M."/>
            <person name="Salamov A.A."/>
            <person name="Wisecaver J.H."/>
            <person name="Long T.M."/>
            <person name="Calvey C.H."/>
            <person name="Aerts A.L."/>
            <person name="Barry K.W."/>
            <person name="Choi C."/>
            <person name="Clum A."/>
            <person name="Coughlan A.Y."/>
            <person name="Deshpande S."/>
            <person name="Douglass A.P."/>
            <person name="Hanson S.J."/>
            <person name="Klenk H.-P."/>
            <person name="LaButti K.M."/>
            <person name="Lapidus A."/>
            <person name="Lindquist E.A."/>
            <person name="Lipzen A.M."/>
            <person name="Meier-Kolthoff J.P."/>
            <person name="Ohm R.A."/>
            <person name="Otillar R.P."/>
            <person name="Pangilinan J.L."/>
            <person name="Peng Y."/>
            <person name="Rokas A."/>
            <person name="Rosa C.A."/>
            <person name="Scheuner C."/>
            <person name="Sibirny A.A."/>
            <person name="Slot J.C."/>
            <person name="Stielow J.B."/>
            <person name="Sun H."/>
            <person name="Kurtzman C.P."/>
            <person name="Blackwell M."/>
            <person name="Grigoriev I.V."/>
            <person name="Jeffries T.W."/>
        </authorList>
    </citation>
    <scope>NUCLEOTIDE SEQUENCE [LARGE SCALE GENOMIC DNA]</scope>
    <source>
        <strain evidence="3 4">NRRL Y-2026</strain>
    </source>
</reference>
<dbReference type="OrthoDB" id="4096351at2759"/>
<feature type="compositionally biased region" description="Basic and acidic residues" evidence="1">
    <location>
        <begin position="67"/>
        <end position="79"/>
    </location>
</feature>
<accession>A0A1E3NLE6</accession>
<feature type="region of interest" description="Disordered" evidence="1">
    <location>
        <begin position="157"/>
        <end position="214"/>
    </location>
</feature>
<sequence>MQEQGKKPEDASKAAEKDKEGGKSGNSGSGIATEKESDKQGGNEEHDFENILRLDSNGDAGADGDGDDKLLSKLVDESKRKRGGDEEEDGDGDRNDVEVLEDDDDDDDDDLVASTGNGLLESLTTDIEKYHKKVQLKKKFDNSALVMEKKISHELGRAAEAETGASAEEDEEELNKKRARSTGTGSDSKEQMELDDEDGESAYKRSKTPMAGRKVSSWTKAEDDAIVYYKEEMKYSWKKIEELLEKKHSWQAIQMRYLRNHKSRNDEWSRYMEIKLINAIRKDWENRWKRISADLGRDFGTERCTTKNIEICKKMELPYYNNVFKNKEVTVGYKNQFNDIKDAEAHKKLMLVYMGLDSITYEDSDNEDKGLLPHDADEGDAGDASTGADAADADAIAKTTGGPTTTASAAADGGPDDGGKTDIHMNMNMNMGMMGMNMGMNIDDDENDVHVADIDTANVDPAITGESITKDDA</sequence>
<dbReference type="RefSeq" id="XP_019018067.1">
    <property type="nucleotide sequence ID" value="XM_019163346.1"/>
</dbReference>
<keyword evidence="4" id="KW-1185">Reference proteome</keyword>
<gene>
    <name evidence="3" type="ORF">PICMEDRAFT_59142</name>
</gene>
<organism evidence="3 4">
    <name type="scientific">Pichia membranifaciens NRRL Y-2026</name>
    <dbReference type="NCBI Taxonomy" id="763406"/>
    <lineage>
        <taxon>Eukaryota</taxon>
        <taxon>Fungi</taxon>
        <taxon>Dikarya</taxon>
        <taxon>Ascomycota</taxon>
        <taxon>Saccharomycotina</taxon>
        <taxon>Pichiomycetes</taxon>
        <taxon>Pichiales</taxon>
        <taxon>Pichiaceae</taxon>
        <taxon>Pichia</taxon>
    </lineage>
</organism>
<protein>
    <recommendedName>
        <fullName evidence="2">Myb-like domain-containing protein</fullName>
    </recommendedName>
</protein>